<evidence type="ECO:0000256" key="2">
    <source>
        <dbReference type="ARBA" id="ARBA00022677"/>
    </source>
</evidence>
<proteinExistence type="inferred from homology"/>
<dbReference type="InterPro" id="IPR036291">
    <property type="entry name" value="NAD(P)-bd_dom_sf"/>
</dbReference>
<dbReference type="InterPro" id="IPR011032">
    <property type="entry name" value="GroES-like_sf"/>
</dbReference>
<dbReference type="PANTHER" id="PTHR11695">
    <property type="entry name" value="ALCOHOL DEHYDROGENASE RELATED"/>
    <property type="match status" value="1"/>
</dbReference>
<dbReference type="GO" id="GO:0005739">
    <property type="term" value="C:mitochondrion"/>
    <property type="evidence" value="ECO:0007669"/>
    <property type="project" value="TreeGrafter"/>
</dbReference>
<dbReference type="InterPro" id="IPR020843">
    <property type="entry name" value="ER"/>
</dbReference>
<dbReference type="GO" id="GO:0016491">
    <property type="term" value="F:oxidoreductase activity"/>
    <property type="evidence" value="ECO:0007669"/>
    <property type="project" value="InterPro"/>
</dbReference>
<comment type="caution">
    <text evidence="5">The sequence shown here is derived from an EMBL/GenBank/DDBJ whole genome shotgun (WGS) entry which is preliminary data.</text>
</comment>
<dbReference type="OMA" id="GPLTYFT"/>
<dbReference type="InterPro" id="IPR013154">
    <property type="entry name" value="ADH-like_N"/>
</dbReference>
<protein>
    <submittedName>
        <fullName evidence="5">Zinc-binding dehydrogenase family protein</fullName>
    </submittedName>
</protein>
<feature type="domain" description="Enoyl reductase (ER)" evidence="4">
    <location>
        <begin position="30"/>
        <end position="357"/>
    </location>
</feature>
<dbReference type="Gene3D" id="3.90.180.10">
    <property type="entry name" value="Medium-chain alcohol dehydrogenases, catalytic domain"/>
    <property type="match status" value="1"/>
</dbReference>
<gene>
    <name evidence="5" type="ORF">FOB64_004964</name>
</gene>
<dbReference type="SMART" id="SM00829">
    <property type="entry name" value="PKS_ER"/>
    <property type="match status" value="1"/>
</dbReference>
<comment type="similarity">
    <text evidence="3">Belongs to the YIM1 family.</text>
</comment>
<reference evidence="5 6" key="1">
    <citation type="submission" date="2020-03" db="EMBL/GenBank/DDBJ databases">
        <title>FDA dAtabase for Regulatory Grade micrObial Sequences (FDA-ARGOS): Supporting development and validation of Infectious Disease Dx tests.</title>
        <authorList>
            <person name="Campos J."/>
            <person name="Goldberg B."/>
            <person name="Tallon L."/>
            <person name="Sadzewicz L."/>
            <person name="Vavikolanu K."/>
            <person name="Mehta A."/>
            <person name="Aluvathingal J."/>
            <person name="Nadendla S."/>
            <person name="Nandy P."/>
            <person name="Geyer C."/>
            <person name="Yan Y."/>
            <person name="Sichtig H."/>
        </authorList>
    </citation>
    <scope>NUCLEOTIDE SEQUENCE [LARGE SCALE GENOMIC DNA]</scope>
    <source>
        <strain evidence="5 6">FDAARGOS_656</strain>
    </source>
</reference>
<evidence type="ECO:0000259" key="4">
    <source>
        <dbReference type="SMART" id="SM00829"/>
    </source>
</evidence>
<evidence type="ECO:0000313" key="6">
    <source>
        <dbReference type="Proteomes" id="UP000536275"/>
    </source>
</evidence>
<keyword evidence="2" id="KW-0551">Lipid droplet</keyword>
<accession>A0A8H6BWR2</accession>
<sequence>MTLTTPELNFKAYTYKNSSTPVQLTDKSIKLVKDPSNPDSYVAPPGKILLKINYTSLNPVDVKLHHLATSLVSLLVNNNNGFGRDFSGEVLSIGDNVKTNVKVGDLVQGIYHKVYSQGTASQYLLVDPNEVDMIAKPDNISLAEASSWPTVFGTALLMSKDLKYKDSKVLVIGGGTSVGRYLVQLAKQGGAKEVVVTCSPRTEDVIKSLGADTIIDYTKHKNILYPVLESVKSTGKFDYILDSYGGHELFPEINNILTEKIGRYYSIVGDYPGSSFYNLISTVSKVAWRQLLGALGLLSFNYKFIMLDNFKESMQEARDLIGSGNLKIFVDSIYPFNQLDQAIEKLDSGKAAGKVVIEVAKE</sequence>
<organism evidence="5 6">
    <name type="scientific">Candida albicans</name>
    <name type="common">Yeast</name>
    <dbReference type="NCBI Taxonomy" id="5476"/>
    <lineage>
        <taxon>Eukaryota</taxon>
        <taxon>Fungi</taxon>
        <taxon>Dikarya</taxon>
        <taxon>Ascomycota</taxon>
        <taxon>Saccharomycotina</taxon>
        <taxon>Pichiomycetes</taxon>
        <taxon>Debaryomycetaceae</taxon>
        <taxon>Candida/Lodderomyces clade</taxon>
        <taxon>Candida</taxon>
    </lineage>
</organism>
<dbReference type="SMR" id="A0A8H6BWR2"/>
<dbReference type="Pfam" id="PF13602">
    <property type="entry name" value="ADH_zinc_N_2"/>
    <property type="match status" value="1"/>
</dbReference>
<dbReference type="Pfam" id="PF08240">
    <property type="entry name" value="ADH_N"/>
    <property type="match status" value="1"/>
</dbReference>
<dbReference type="EMBL" id="JABWAD010000059">
    <property type="protein sequence ID" value="KAF6065198.1"/>
    <property type="molecule type" value="Genomic_DNA"/>
</dbReference>
<dbReference type="InterPro" id="IPR050700">
    <property type="entry name" value="YIM1/Zinc_Alcohol_DH_Fams"/>
</dbReference>
<name>A0A8H6BWR2_CANAX</name>
<evidence type="ECO:0000256" key="1">
    <source>
        <dbReference type="ARBA" id="ARBA00004502"/>
    </source>
</evidence>
<dbReference type="AlphaFoldDB" id="A0A8H6BWR2"/>
<comment type="subcellular location">
    <subcellularLocation>
        <location evidence="1">Lipid droplet</location>
    </subcellularLocation>
</comment>
<evidence type="ECO:0000256" key="3">
    <source>
        <dbReference type="ARBA" id="ARBA00038249"/>
    </source>
</evidence>
<dbReference type="GO" id="GO:0005811">
    <property type="term" value="C:lipid droplet"/>
    <property type="evidence" value="ECO:0007669"/>
    <property type="project" value="UniProtKB-SubCell"/>
</dbReference>
<evidence type="ECO:0000313" key="5">
    <source>
        <dbReference type="EMBL" id="KAF6065198.1"/>
    </source>
</evidence>
<dbReference type="SUPFAM" id="SSF50129">
    <property type="entry name" value="GroES-like"/>
    <property type="match status" value="1"/>
</dbReference>
<dbReference type="Proteomes" id="UP000536275">
    <property type="component" value="Unassembled WGS sequence"/>
</dbReference>
<dbReference type="PANTHER" id="PTHR11695:SF294">
    <property type="entry name" value="RETICULON-4-INTERACTING PROTEIN 1, MITOCHONDRIAL"/>
    <property type="match status" value="1"/>
</dbReference>
<dbReference type="Gene3D" id="3.40.50.720">
    <property type="entry name" value="NAD(P)-binding Rossmann-like Domain"/>
    <property type="match status" value="1"/>
</dbReference>
<dbReference type="CDD" id="cd08247">
    <property type="entry name" value="AST1_like"/>
    <property type="match status" value="1"/>
</dbReference>
<dbReference type="SUPFAM" id="SSF51735">
    <property type="entry name" value="NAD(P)-binding Rossmann-fold domains"/>
    <property type="match status" value="1"/>
</dbReference>